<accession>A0A9P6I981</accession>
<organism evidence="2 3">
    <name type="scientific">Colletotrichum karsti</name>
    <dbReference type="NCBI Taxonomy" id="1095194"/>
    <lineage>
        <taxon>Eukaryota</taxon>
        <taxon>Fungi</taxon>
        <taxon>Dikarya</taxon>
        <taxon>Ascomycota</taxon>
        <taxon>Pezizomycotina</taxon>
        <taxon>Sordariomycetes</taxon>
        <taxon>Hypocreomycetidae</taxon>
        <taxon>Glomerellales</taxon>
        <taxon>Glomerellaceae</taxon>
        <taxon>Colletotrichum</taxon>
        <taxon>Colletotrichum boninense species complex</taxon>
    </lineage>
</organism>
<dbReference type="PANTHER" id="PTHR47534:SF3">
    <property type="entry name" value="ALCOHOL DEHYDROGENASE-LIKE C-TERMINAL DOMAIN-CONTAINING PROTEIN"/>
    <property type="match status" value="1"/>
</dbReference>
<dbReference type="Pfam" id="PF00106">
    <property type="entry name" value="adh_short"/>
    <property type="match status" value="1"/>
</dbReference>
<dbReference type="RefSeq" id="XP_038748134.1">
    <property type="nucleotide sequence ID" value="XM_038886292.1"/>
</dbReference>
<dbReference type="InterPro" id="IPR002347">
    <property type="entry name" value="SDR_fam"/>
</dbReference>
<keyword evidence="1" id="KW-0560">Oxidoreductase</keyword>
<dbReference type="GO" id="GO:0016491">
    <property type="term" value="F:oxidoreductase activity"/>
    <property type="evidence" value="ECO:0007669"/>
    <property type="project" value="UniProtKB-KW"/>
</dbReference>
<dbReference type="SUPFAM" id="SSF51735">
    <property type="entry name" value="NAD(P)-binding Rossmann-fold domains"/>
    <property type="match status" value="1"/>
</dbReference>
<dbReference type="InterPro" id="IPR052228">
    <property type="entry name" value="Sec_Metab_Biosynth_Oxidored"/>
</dbReference>
<dbReference type="GeneID" id="62159366"/>
<proteinExistence type="predicted"/>
<keyword evidence="3" id="KW-1185">Reference proteome</keyword>
<dbReference type="Gene3D" id="3.40.50.720">
    <property type="entry name" value="NAD(P)-binding Rossmann-like Domain"/>
    <property type="match status" value="1"/>
</dbReference>
<name>A0A9P6I981_9PEZI</name>
<reference evidence="2" key="2">
    <citation type="submission" date="2020-11" db="EMBL/GenBank/DDBJ databases">
        <title>Whole genome sequencing of Colletotrichum sp.</title>
        <authorList>
            <person name="Li H."/>
        </authorList>
    </citation>
    <scope>NUCLEOTIDE SEQUENCE</scope>
    <source>
        <strain evidence="2">CkLH20</strain>
    </source>
</reference>
<sequence>MVSIELVRQSNAHLGSLPKGLVALFIGATSGIGQSALQNLAKLPSPRIYTVARPQSVASHEQLLNELKQSNPSGTYTLINADVSLISEVDKVVEFVTKKETKLDFLIMSAGFMAFEGRFNTREGLDPSMTTRYYSRMRAASGLLPLLNEAKSPRVVSILAGGLEGSIKEDDLDLRKPGNWATWPASVQGATMGTLSLEIMAQENPKVSFVHWYPGPVSTPGLARAKTFGMSPPSEMSQDESGERAAFLATSDRYAVEDGGSLIPIVDGLETSTKSGGGVFLIDPKGNSTDNEGVLADFRRRDVGQKVWEHTQKIFAECLA</sequence>
<dbReference type="OrthoDB" id="2898509at2759"/>
<reference evidence="2" key="1">
    <citation type="submission" date="2020-03" db="EMBL/GenBank/DDBJ databases">
        <authorList>
            <person name="He L."/>
        </authorList>
    </citation>
    <scope>NUCLEOTIDE SEQUENCE</scope>
    <source>
        <strain evidence="2">CkLH20</strain>
    </source>
</reference>
<dbReference type="EMBL" id="JAATWM020000009">
    <property type="protein sequence ID" value="KAF9878673.1"/>
    <property type="molecule type" value="Genomic_DNA"/>
</dbReference>
<protein>
    <submittedName>
        <fullName evidence="2">Short-chain dehydrogenase reductase</fullName>
    </submittedName>
</protein>
<evidence type="ECO:0000256" key="1">
    <source>
        <dbReference type="ARBA" id="ARBA00023002"/>
    </source>
</evidence>
<dbReference type="AlphaFoldDB" id="A0A9P6I981"/>
<dbReference type="InterPro" id="IPR036291">
    <property type="entry name" value="NAD(P)-bd_dom_sf"/>
</dbReference>
<dbReference type="Proteomes" id="UP000781932">
    <property type="component" value="Unassembled WGS sequence"/>
</dbReference>
<gene>
    <name evidence="2" type="ORF">CkaCkLH20_03573</name>
</gene>
<comment type="caution">
    <text evidence="2">The sequence shown here is derived from an EMBL/GenBank/DDBJ whole genome shotgun (WGS) entry which is preliminary data.</text>
</comment>
<evidence type="ECO:0000313" key="3">
    <source>
        <dbReference type="Proteomes" id="UP000781932"/>
    </source>
</evidence>
<dbReference type="PANTHER" id="PTHR47534">
    <property type="entry name" value="YALI0E05731P"/>
    <property type="match status" value="1"/>
</dbReference>
<evidence type="ECO:0000313" key="2">
    <source>
        <dbReference type="EMBL" id="KAF9878673.1"/>
    </source>
</evidence>